<dbReference type="SUPFAM" id="SSF55486">
    <property type="entry name" value="Metalloproteases ('zincins'), catalytic domain"/>
    <property type="match status" value="1"/>
</dbReference>
<organism evidence="3 4">
    <name type="scientific">Ferrimonas balearica (strain DSM 9799 / CCM 4581 / KCTC 23876 / PAT)</name>
    <dbReference type="NCBI Taxonomy" id="550540"/>
    <lineage>
        <taxon>Bacteria</taxon>
        <taxon>Pseudomonadati</taxon>
        <taxon>Pseudomonadota</taxon>
        <taxon>Gammaproteobacteria</taxon>
        <taxon>Alteromonadales</taxon>
        <taxon>Ferrimonadaceae</taxon>
        <taxon>Ferrimonas</taxon>
    </lineage>
</organism>
<dbReference type="Gene3D" id="1.10.390.10">
    <property type="entry name" value="Neutral Protease Domain 2"/>
    <property type="match status" value="1"/>
</dbReference>
<dbReference type="Gene3D" id="2.60.40.3650">
    <property type="match status" value="1"/>
</dbReference>
<dbReference type="SMART" id="SM00228">
    <property type="entry name" value="PDZ"/>
    <property type="match status" value="1"/>
</dbReference>
<feature type="chain" id="PRO_5003151073" evidence="1">
    <location>
        <begin position="21"/>
        <end position="585"/>
    </location>
</feature>
<evidence type="ECO:0000313" key="4">
    <source>
        <dbReference type="Proteomes" id="UP000006683"/>
    </source>
</evidence>
<name>E1SS74_FERBD</name>
<dbReference type="InterPro" id="IPR001478">
    <property type="entry name" value="PDZ"/>
</dbReference>
<dbReference type="Pfam" id="PF17820">
    <property type="entry name" value="PDZ_6"/>
    <property type="match status" value="1"/>
</dbReference>
<dbReference type="Pfam" id="PF17899">
    <property type="entry name" value="Peptidase_M61_N"/>
    <property type="match status" value="1"/>
</dbReference>
<protein>
    <submittedName>
        <fullName evidence="3">Peptidase M61 domain protein</fullName>
    </submittedName>
</protein>
<evidence type="ECO:0000313" key="3">
    <source>
        <dbReference type="EMBL" id="ADN77006.1"/>
    </source>
</evidence>
<dbReference type="eggNOG" id="COG3975">
    <property type="taxonomic scope" value="Bacteria"/>
</dbReference>
<feature type="domain" description="PDZ" evidence="2">
    <location>
        <begin position="461"/>
        <end position="541"/>
    </location>
</feature>
<evidence type="ECO:0000259" key="2">
    <source>
        <dbReference type="SMART" id="SM00228"/>
    </source>
</evidence>
<dbReference type="InterPro" id="IPR036034">
    <property type="entry name" value="PDZ_sf"/>
</dbReference>
<dbReference type="InterPro" id="IPR024191">
    <property type="entry name" value="Peptidase_M61"/>
</dbReference>
<dbReference type="Pfam" id="PF05299">
    <property type="entry name" value="Peptidase_M61"/>
    <property type="match status" value="1"/>
</dbReference>
<accession>E1SS74</accession>
<feature type="signal peptide" evidence="1">
    <location>
        <begin position="1"/>
        <end position="20"/>
    </location>
</feature>
<dbReference type="OrthoDB" id="9778516at2"/>
<keyword evidence="4" id="KW-1185">Reference proteome</keyword>
<dbReference type="SUPFAM" id="SSF50156">
    <property type="entry name" value="PDZ domain-like"/>
    <property type="match status" value="1"/>
</dbReference>
<dbReference type="KEGG" id="fbl:Fbal_2804"/>
<reference evidence="3 4" key="1">
    <citation type="journal article" date="2010" name="Stand. Genomic Sci.">
        <title>Complete genome sequence of Ferrimonas balearica type strain (PAT).</title>
        <authorList>
            <person name="Nolan M."/>
            <person name="Sikorski J."/>
            <person name="Davenport K."/>
            <person name="Lucas S."/>
            <person name="Glavina Del Rio T."/>
            <person name="Tice H."/>
            <person name="Cheng J."/>
            <person name="Goodwin L."/>
            <person name="Pitluck S."/>
            <person name="Liolios K."/>
            <person name="Ivanova N."/>
            <person name="Mavromatis K."/>
            <person name="Ovchinnikova G."/>
            <person name="Pati A."/>
            <person name="Chen A."/>
            <person name="Palaniappan K."/>
            <person name="Land M."/>
            <person name="Hauser L."/>
            <person name="Chang Y."/>
            <person name="Jeffries C."/>
            <person name="Tapia R."/>
            <person name="Brettin T."/>
            <person name="Detter J."/>
            <person name="Han C."/>
            <person name="Yasawong M."/>
            <person name="Rohde M."/>
            <person name="Tindall B."/>
            <person name="Goker M."/>
            <person name="Woyke T."/>
            <person name="Bristow J."/>
            <person name="Eisen J."/>
            <person name="Markowitz V."/>
            <person name="Hugenholtz P."/>
            <person name="Kyrpides N."/>
            <person name="Klenk H."/>
            <person name="Lapidus A."/>
        </authorList>
    </citation>
    <scope>NUCLEOTIDE SEQUENCE [LARGE SCALE GENOMIC DNA]</scope>
    <source>
        <strain evidence="4">DSM 9799 / CCM 4581 / KCTC 23876 / PAT</strain>
    </source>
</reference>
<dbReference type="Proteomes" id="UP000006683">
    <property type="component" value="Chromosome"/>
</dbReference>
<gene>
    <name evidence="3" type="ordered locus">Fbal_2804</name>
</gene>
<dbReference type="InterPro" id="IPR007963">
    <property type="entry name" value="Peptidase_M61_catalytic"/>
</dbReference>
<proteinExistence type="predicted"/>
<dbReference type="InterPro" id="IPR040756">
    <property type="entry name" value="Peptidase_M61_N"/>
</dbReference>
<dbReference type="EMBL" id="CP002209">
    <property type="protein sequence ID" value="ADN77006.1"/>
    <property type="molecule type" value="Genomic_DNA"/>
</dbReference>
<evidence type="ECO:0000256" key="1">
    <source>
        <dbReference type="SAM" id="SignalP"/>
    </source>
</evidence>
<dbReference type="STRING" id="550540.Fbal_2804"/>
<dbReference type="Gene3D" id="2.30.42.10">
    <property type="match status" value="1"/>
</dbReference>
<keyword evidence="1" id="KW-0732">Signal</keyword>
<dbReference type="HOGENOM" id="CLU_022755_0_1_6"/>
<dbReference type="InterPro" id="IPR041489">
    <property type="entry name" value="PDZ_6"/>
</dbReference>
<dbReference type="InterPro" id="IPR027268">
    <property type="entry name" value="Peptidase_M4/M1_CTD_sf"/>
</dbReference>
<dbReference type="AlphaFoldDB" id="E1SS74"/>
<sequence length="585" mass="65784">MRMLPAALSALAWMAAPAWSDVTYHIDIDRPDHHLATVSASFPVADAGQLDVKLPNWRTGRYQLLPMADGVRRFEAVNADGEPLTWHKTARATWAIELVQPTEVTIRYQVHATELGDRSRHIDDSHAYLDASGVFMYSPAFRDEPLSVTLSVPEQWRSVSGMDSERAHQFVAPNYDVLVDSPIETGIHQDFAFRVDGRDYELVIWGEGNYDTEQMVADLKALVAAGGAYYDHDYPYQRYVFMVHATTGVRGATEHLNSTVIQRPRWSFAKRQEYLSFIGTASHELVHTWNVKAYRPQGLVPYEYQADNYTPLLWLAEGGTSYLQNLWLVQAGIMTAEEYLADMAKRLERHQQTPGRELQSVAEASFDNWIARGGDYGTNHSVSIYSEGFLANWALDFWLRDGGSGIDALHRALYQQHRLPAAYNNDSLQTLLTELGGRDVTPFWQSHIDGPLQLDIDGLLAQAGLALIPAKKQKLELGVSHDDSGKLTRVRRDGPAWQAGLTPGDQLVAIDDQRFDPDLWRQTLAQHEAGQKVTVTVFRRDRLMSRELVLASAPDGKAKIEPLASVSKAQKARFKAWLGIDWPFD</sequence>
<dbReference type="PIRSF" id="PIRSF016493">
    <property type="entry name" value="Glycyl_aminpptds"/>
    <property type="match status" value="1"/>
</dbReference>